<evidence type="ECO:0000259" key="4">
    <source>
        <dbReference type="PROSITE" id="PS50111"/>
    </source>
</evidence>
<dbReference type="GO" id="GO:0004888">
    <property type="term" value="F:transmembrane signaling receptor activity"/>
    <property type="evidence" value="ECO:0007669"/>
    <property type="project" value="InterPro"/>
</dbReference>
<evidence type="ECO:0000313" key="5">
    <source>
        <dbReference type="EMBL" id="MBD3663058.1"/>
    </source>
</evidence>
<dbReference type="Pfam" id="PF00015">
    <property type="entry name" value="MCPsignal"/>
    <property type="match status" value="1"/>
</dbReference>
<evidence type="ECO:0000256" key="3">
    <source>
        <dbReference type="PROSITE-ProRule" id="PRU00284"/>
    </source>
</evidence>
<dbReference type="InterPro" id="IPR004090">
    <property type="entry name" value="Chemotax_Me-accpt_rcpt"/>
</dbReference>
<sequence length="248" mass="27637">MNQHSPPCPGDVLQNHPFEDIRRVIDRVATMRARNIRIALFAAMICRPNPQAPNSPTERAHYLEILARQIDIITGVCNTLSNGVPLEDTPPDLCNWIYSIAQQQPENLAMILRLKTLSVDLLRAVRTNSPDQHTVLARHFKLGRGGYFGAVTSICDGFWDDLAREHKSQLETARHAADQLAHRLARLQHIGKHVRLVSLNASVEAARAGDAGKGLMVVAHEFRSLAEEIQQLAKDAHDDVNEAYRTGN</sequence>
<comment type="caution">
    <text evidence="5">The sequence shown here is derived from an EMBL/GenBank/DDBJ whole genome shotgun (WGS) entry which is preliminary data.</text>
</comment>
<dbReference type="GO" id="GO:0006935">
    <property type="term" value="P:chemotaxis"/>
    <property type="evidence" value="ECO:0007669"/>
    <property type="project" value="UniProtKB-KW"/>
</dbReference>
<dbReference type="AlphaFoldDB" id="A0A927D2C5"/>
<dbReference type="GO" id="GO:0016020">
    <property type="term" value="C:membrane"/>
    <property type="evidence" value="ECO:0007669"/>
    <property type="project" value="InterPro"/>
</dbReference>
<keyword evidence="6" id="KW-1185">Reference proteome</keyword>
<dbReference type="PANTHER" id="PTHR43531:SF11">
    <property type="entry name" value="METHYL-ACCEPTING CHEMOTAXIS PROTEIN 3"/>
    <property type="match status" value="1"/>
</dbReference>
<dbReference type="Proteomes" id="UP000635142">
    <property type="component" value="Unassembled WGS sequence"/>
</dbReference>
<keyword evidence="3" id="KW-0807">Transducer</keyword>
<dbReference type="RefSeq" id="WP_191074046.1">
    <property type="nucleotide sequence ID" value="NZ_JACTAG010000001.1"/>
</dbReference>
<proteinExistence type="inferred from homology"/>
<dbReference type="InterPro" id="IPR004089">
    <property type="entry name" value="MCPsignal_dom"/>
</dbReference>
<evidence type="ECO:0000313" key="6">
    <source>
        <dbReference type="Proteomes" id="UP000635142"/>
    </source>
</evidence>
<dbReference type="InterPro" id="IPR051310">
    <property type="entry name" value="MCP_chemotaxis"/>
</dbReference>
<protein>
    <recommendedName>
        <fullName evidence="4">Methyl-accepting transducer domain-containing protein</fullName>
    </recommendedName>
</protein>
<reference evidence="5" key="1">
    <citation type="submission" date="2020-08" db="EMBL/GenBank/DDBJ databases">
        <title>Sulfitobacter aestuariivivens sp. nov., isolated from a tidal flat.</title>
        <authorList>
            <person name="Park S."/>
            <person name="Yoon J.-H."/>
        </authorList>
    </citation>
    <scope>NUCLEOTIDE SEQUENCE</scope>
    <source>
        <strain evidence="5">TSTF-M16</strain>
    </source>
</reference>
<keyword evidence="1" id="KW-0145">Chemotaxis</keyword>
<organism evidence="5 6">
    <name type="scientific">Sulfitobacter aestuariivivens</name>
    <dbReference type="NCBI Taxonomy" id="2766981"/>
    <lineage>
        <taxon>Bacteria</taxon>
        <taxon>Pseudomonadati</taxon>
        <taxon>Pseudomonadota</taxon>
        <taxon>Alphaproteobacteria</taxon>
        <taxon>Rhodobacterales</taxon>
        <taxon>Roseobacteraceae</taxon>
        <taxon>Sulfitobacter</taxon>
    </lineage>
</organism>
<dbReference type="Gene3D" id="1.10.287.950">
    <property type="entry name" value="Methyl-accepting chemotaxis protein"/>
    <property type="match status" value="1"/>
</dbReference>
<dbReference type="PANTHER" id="PTHR43531">
    <property type="entry name" value="PROTEIN ICFG"/>
    <property type="match status" value="1"/>
</dbReference>
<accession>A0A927D2C5</accession>
<gene>
    <name evidence="5" type="ORF">H9Q16_03915</name>
</gene>
<feature type="domain" description="Methyl-accepting transducer" evidence="4">
    <location>
        <begin position="168"/>
        <end position="248"/>
    </location>
</feature>
<dbReference type="EMBL" id="JACTAG010000001">
    <property type="protein sequence ID" value="MBD3663058.1"/>
    <property type="molecule type" value="Genomic_DNA"/>
</dbReference>
<evidence type="ECO:0000256" key="1">
    <source>
        <dbReference type="ARBA" id="ARBA00022500"/>
    </source>
</evidence>
<dbReference type="GO" id="GO:0007165">
    <property type="term" value="P:signal transduction"/>
    <property type="evidence" value="ECO:0007669"/>
    <property type="project" value="UniProtKB-KW"/>
</dbReference>
<dbReference type="SUPFAM" id="SSF58104">
    <property type="entry name" value="Methyl-accepting chemotaxis protein (MCP) signaling domain"/>
    <property type="match status" value="1"/>
</dbReference>
<dbReference type="PRINTS" id="PR00260">
    <property type="entry name" value="CHEMTRNSDUCR"/>
</dbReference>
<dbReference type="PROSITE" id="PS50111">
    <property type="entry name" value="CHEMOTAXIS_TRANSDUC_2"/>
    <property type="match status" value="1"/>
</dbReference>
<evidence type="ECO:0000256" key="2">
    <source>
        <dbReference type="ARBA" id="ARBA00029447"/>
    </source>
</evidence>
<comment type="similarity">
    <text evidence="2">Belongs to the methyl-accepting chemotaxis (MCP) protein family.</text>
</comment>
<name>A0A927D2C5_9RHOB</name>